<feature type="domain" description="Recombinase" evidence="1">
    <location>
        <begin position="1"/>
        <end position="72"/>
    </location>
</feature>
<dbReference type="Gene3D" id="3.90.1750.20">
    <property type="entry name" value="Putative Large Serine Recombinase, Chain B, Domain 2"/>
    <property type="match status" value="1"/>
</dbReference>
<keyword evidence="3" id="KW-1185">Reference proteome</keyword>
<name>A0A126T665_9GAMM</name>
<protein>
    <recommendedName>
        <fullName evidence="1">Recombinase domain-containing protein</fullName>
    </recommendedName>
</protein>
<organism evidence="2 3">
    <name type="scientific">Methylomonas denitrificans</name>
    <dbReference type="NCBI Taxonomy" id="1538553"/>
    <lineage>
        <taxon>Bacteria</taxon>
        <taxon>Pseudomonadati</taxon>
        <taxon>Pseudomonadota</taxon>
        <taxon>Gammaproteobacteria</taxon>
        <taxon>Methylococcales</taxon>
        <taxon>Methylococcaceae</taxon>
        <taxon>Methylomonas</taxon>
    </lineage>
</organism>
<dbReference type="AlphaFoldDB" id="A0A126T665"/>
<evidence type="ECO:0000313" key="3">
    <source>
        <dbReference type="Proteomes" id="UP000030512"/>
    </source>
</evidence>
<dbReference type="EMBL" id="CP014476">
    <property type="protein sequence ID" value="AMK77583.1"/>
    <property type="molecule type" value="Genomic_DNA"/>
</dbReference>
<dbReference type="InterPro" id="IPR011109">
    <property type="entry name" value="DNA_bind_recombinase_dom"/>
</dbReference>
<dbReference type="OrthoDB" id="9791494at2"/>
<evidence type="ECO:0000313" key="2">
    <source>
        <dbReference type="EMBL" id="AMK77583.1"/>
    </source>
</evidence>
<evidence type="ECO:0000259" key="1">
    <source>
        <dbReference type="Pfam" id="PF07508"/>
    </source>
</evidence>
<accession>A0A126T665</accession>
<sequence>MKAIATLLNQQGVTMRGRPWRTQKLQDLLSDSLYMGEYYYNQFDSKKQRPKPQEEWIKISVDPIVDEPTFTRPARTRGASTGPRLAKVGEFTHSVKRIADLCGMRFGYVIDDRQKRSISLLQMHQSAG</sequence>
<dbReference type="STRING" id="1538553.JT25_014015"/>
<dbReference type="Pfam" id="PF07508">
    <property type="entry name" value="Recombinase"/>
    <property type="match status" value="1"/>
</dbReference>
<dbReference type="GO" id="GO:0000150">
    <property type="term" value="F:DNA strand exchange activity"/>
    <property type="evidence" value="ECO:0007669"/>
    <property type="project" value="InterPro"/>
</dbReference>
<reference evidence="2 3" key="1">
    <citation type="journal article" date="2015" name="Environ. Microbiol.">
        <title>Methane oxidation coupled to nitrate reduction under hypoxia by the Gammaproteobacterium Methylomonas denitrificans, sp. nov. type strain FJG1.</title>
        <authorList>
            <person name="Kits K.D."/>
            <person name="Klotz M.G."/>
            <person name="Stein L.Y."/>
        </authorList>
    </citation>
    <scope>NUCLEOTIDE SEQUENCE [LARGE SCALE GENOMIC DNA]</scope>
    <source>
        <strain evidence="2 3">FJG1</strain>
    </source>
</reference>
<dbReference type="KEGG" id="mdn:JT25_014015"/>
<dbReference type="InterPro" id="IPR038109">
    <property type="entry name" value="DNA_bind_recomb_sf"/>
</dbReference>
<dbReference type="Proteomes" id="UP000030512">
    <property type="component" value="Chromosome"/>
</dbReference>
<gene>
    <name evidence="2" type="ORF">JT25_014015</name>
</gene>
<dbReference type="RefSeq" id="WP_062328915.1">
    <property type="nucleotide sequence ID" value="NZ_CP014476.1"/>
</dbReference>
<dbReference type="GO" id="GO:0003677">
    <property type="term" value="F:DNA binding"/>
    <property type="evidence" value="ECO:0007669"/>
    <property type="project" value="InterPro"/>
</dbReference>
<proteinExistence type="predicted"/>